<dbReference type="EMBL" id="BK015040">
    <property type="protein sequence ID" value="DAD88373.1"/>
    <property type="molecule type" value="Genomic_DNA"/>
</dbReference>
<organism evidence="1">
    <name type="scientific">Siphoviridae sp. ctLfk13</name>
    <dbReference type="NCBI Taxonomy" id="2826251"/>
    <lineage>
        <taxon>Viruses</taxon>
        <taxon>Duplodnaviria</taxon>
        <taxon>Heunggongvirae</taxon>
        <taxon>Uroviricota</taxon>
        <taxon>Caudoviricetes</taxon>
    </lineage>
</organism>
<sequence>MVSSSPQHLACVIGVLSSTTSYMSGRTASSSSVLSQTILVKTLRTRNSLTPIQVDIKTHTVLINRRSQRGIEIAISTHRRSDIHPIRPFNQHSTNELLFHNRHKPIEKFLIHSVHIHRERMLVHIHSMTTQRHILVQLTIDLSAAVVHNIERHLRIT</sequence>
<name>A0A8S5N131_9CAUD</name>
<reference evidence="1" key="1">
    <citation type="journal article" date="2021" name="Proc. Natl. Acad. Sci. U.S.A.">
        <title>A Catalog of Tens of Thousands of Viruses from Human Metagenomes Reveals Hidden Associations with Chronic Diseases.</title>
        <authorList>
            <person name="Tisza M.J."/>
            <person name="Buck C.B."/>
        </authorList>
    </citation>
    <scope>NUCLEOTIDE SEQUENCE</scope>
    <source>
        <strain evidence="1">CtLfk13</strain>
    </source>
</reference>
<protein>
    <submittedName>
        <fullName evidence="1">Uncharacterized protein</fullName>
    </submittedName>
</protein>
<proteinExistence type="predicted"/>
<accession>A0A8S5N131</accession>
<evidence type="ECO:0000313" key="1">
    <source>
        <dbReference type="EMBL" id="DAD88373.1"/>
    </source>
</evidence>